<evidence type="ECO:0000259" key="1">
    <source>
        <dbReference type="Pfam" id="PF14289"/>
    </source>
</evidence>
<name>A0ABV6Q9J1_9FLAO</name>
<comment type="caution">
    <text evidence="2">The sequence shown here is derived from an EMBL/GenBank/DDBJ whole genome shotgun (WGS) entry which is preliminary data.</text>
</comment>
<feature type="domain" description="DUF4369" evidence="1">
    <location>
        <begin position="23"/>
        <end position="115"/>
    </location>
</feature>
<dbReference type="Pfam" id="PF14289">
    <property type="entry name" value="DUF4369"/>
    <property type="match status" value="1"/>
</dbReference>
<proteinExistence type="predicted"/>
<dbReference type="InterPro" id="IPR025380">
    <property type="entry name" value="DUF4369"/>
</dbReference>
<organism evidence="2 3">
    <name type="scientific">Winogradskyella pulchriflava</name>
    <dbReference type="NCBI Taxonomy" id="1110688"/>
    <lineage>
        <taxon>Bacteria</taxon>
        <taxon>Pseudomonadati</taxon>
        <taxon>Bacteroidota</taxon>
        <taxon>Flavobacteriia</taxon>
        <taxon>Flavobacteriales</taxon>
        <taxon>Flavobacteriaceae</taxon>
        <taxon>Winogradskyella</taxon>
    </lineage>
</organism>
<reference evidence="2 3" key="1">
    <citation type="submission" date="2024-09" db="EMBL/GenBank/DDBJ databases">
        <authorList>
            <person name="Sun Q."/>
            <person name="Mori K."/>
        </authorList>
    </citation>
    <scope>NUCLEOTIDE SEQUENCE [LARGE SCALE GENOMIC DNA]</scope>
    <source>
        <strain evidence="2 3">NCAIM B.02481</strain>
    </source>
</reference>
<protein>
    <submittedName>
        <fullName evidence="2">DUF4369 domain-containing protein</fullName>
    </submittedName>
</protein>
<dbReference type="RefSeq" id="WP_386063441.1">
    <property type="nucleotide sequence ID" value="NZ_JBHLTQ010000005.1"/>
</dbReference>
<evidence type="ECO:0000313" key="3">
    <source>
        <dbReference type="Proteomes" id="UP001589832"/>
    </source>
</evidence>
<accession>A0ABV6Q9J1</accession>
<dbReference type="PROSITE" id="PS51257">
    <property type="entry name" value="PROKAR_LIPOPROTEIN"/>
    <property type="match status" value="1"/>
</dbReference>
<dbReference type="EMBL" id="JBHLTQ010000005">
    <property type="protein sequence ID" value="MFC0604941.1"/>
    <property type="molecule type" value="Genomic_DNA"/>
</dbReference>
<gene>
    <name evidence="2" type="ORF">ACFFGA_10285</name>
</gene>
<keyword evidence="3" id="KW-1185">Reference proteome</keyword>
<dbReference type="Proteomes" id="UP001589832">
    <property type="component" value="Unassembled WGS sequence"/>
</dbReference>
<evidence type="ECO:0000313" key="2">
    <source>
        <dbReference type="EMBL" id="MFC0604941.1"/>
    </source>
</evidence>
<sequence length="238" mass="26937">MKKLLTLFLTGLLFTSCADKPSYTVKGKAEGVSDGTLIRLAKINEVGKQVIKDSAVITNEEFTLKGAVEEPNIYFLALDGTFNNAVFMLENSDIQIDFNKEVPMESKVTGSESNAGYEAFQNEMLKFREEGSAIMSEYNELGNEPAPEKRDSIAKAMDDLRKRQINYPLIFIQEHKDSYFSLNLVELESSRPGFNVVEYREAFENFTSKLKDSKKGVIVKQKLDKLYEEHQKTASQNN</sequence>